<evidence type="ECO:0000313" key="2">
    <source>
        <dbReference type="EMBL" id="MFC4832868.1"/>
    </source>
</evidence>
<dbReference type="PANTHER" id="PTHR46623:SF10">
    <property type="entry name" value="CARBOXYMETHYLENEBUTENOLIDASE HOMOLOG"/>
    <property type="match status" value="1"/>
</dbReference>
<feature type="domain" description="Dienelactone hydrolase" evidence="1">
    <location>
        <begin position="17"/>
        <end position="243"/>
    </location>
</feature>
<gene>
    <name evidence="2" type="ORF">ACFPEL_10650</name>
</gene>
<dbReference type="EC" id="3.1.-.-" evidence="2"/>
<sequence length="246" mass="25968">MARTAVEIETHDGTCPATLHTPGGKGSWPGVLYYPDAGGVRETFAAMADRLAGRGFAVLLPDIYYRTPYAPFDTTTLFGDPEEFARLTALVRALTPEKSDDDAGAYLAALGRRPEVAHPALGTVGYCFGGGMALRAAGRHPGSVAATATFHGGNLAAADDPTSPHLVADRIRAAVYVAAATDDAAFDADQHRRLRDAFVAAGVRAEIETYPAAHGFAVPDNPTHDPAADRRHLETMTTFLTAHLTP</sequence>
<organism evidence="2 3">
    <name type="scientific">Actinomycetospora chibensis</name>
    <dbReference type="NCBI Taxonomy" id="663606"/>
    <lineage>
        <taxon>Bacteria</taxon>
        <taxon>Bacillati</taxon>
        <taxon>Actinomycetota</taxon>
        <taxon>Actinomycetes</taxon>
        <taxon>Pseudonocardiales</taxon>
        <taxon>Pseudonocardiaceae</taxon>
        <taxon>Actinomycetospora</taxon>
    </lineage>
</organism>
<evidence type="ECO:0000259" key="1">
    <source>
        <dbReference type="Pfam" id="PF01738"/>
    </source>
</evidence>
<comment type="caution">
    <text evidence="2">The sequence shown here is derived from an EMBL/GenBank/DDBJ whole genome shotgun (WGS) entry which is preliminary data.</text>
</comment>
<dbReference type="Gene3D" id="3.40.50.1820">
    <property type="entry name" value="alpha/beta hydrolase"/>
    <property type="match status" value="1"/>
</dbReference>
<dbReference type="SUPFAM" id="SSF53474">
    <property type="entry name" value="alpha/beta-Hydrolases"/>
    <property type="match status" value="1"/>
</dbReference>
<dbReference type="InterPro" id="IPR002925">
    <property type="entry name" value="Dienelactn_hydro"/>
</dbReference>
<keyword evidence="2" id="KW-0378">Hydrolase</keyword>
<dbReference type="RefSeq" id="WP_274188228.1">
    <property type="nucleotide sequence ID" value="NZ_BAABHN010000020.1"/>
</dbReference>
<name>A0ABV9RGJ2_9PSEU</name>
<dbReference type="Proteomes" id="UP001595909">
    <property type="component" value="Unassembled WGS sequence"/>
</dbReference>
<reference evidence="3" key="1">
    <citation type="journal article" date="2019" name="Int. J. Syst. Evol. Microbiol.">
        <title>The Global Catalogue of Microorganisms (GCM) 10K type strain sequencing project: providing services to taxonomists for standard genome sequencing and annotation.</title>
        <authorList>
            <consortium name="The Broad Institute Genomics Platform"/>
            <consortium name="The Broad Institute Genome Sequencing Center for Infectious Disease"/>
            <person name="Wu L."/>
            <person name="Ma J."/>
        </authorList>
    </citation>
    <scope>NUCLEOTIDE SEQUENCE [LARGE SCALE GENOMIC DNA]</scope>
    <source>
        <strain evidence="3">CCUG 50347</strain>
    </source>
</reference>
<dbReference type="InterPro" id="IPR051049">
    <property type="entry name" value="Dienelactone_hydrolase-like"/>
</dbReference>
<dbReference type="Pfam" id="PF01738">
    <property type="entry name" value="DLH"/>
    <property type="match status" value="1"/>
</dbReference>
<keyword evidence="3" id="KW-1185">Reference proteome</keyword>
<proteinExistence type="predicted"/>
<protein>
    <submittedName>
        <fullName evidence="2">Dienelactone hydrolase family protein</fullName>
        <ecNumber evidence="2">3.1.-.-</ecNumber>
    </submittedName>
</protein>
<accession>A0ABV9RGJ2</accession>
<dbReference type="GO" id="GO:0016787">
    <property type="term" value="F:hydrolase activity"/>
    <property type="evidence" value="ECO:0007669"/>
    <property type="project" value="UniProtKB-KW"/>
</dbReference>
<dbReference type="EMBL" id="JBHSIM010000020">
    <property type="protein sequence ID" value="MFC4832868.1"/>
    <property type="molecule type" value="Genomic_DNA"/>
</dbReference>
<dbReference type="InterPro" id="IPR029058">
    <property type="entry name" value="AB_hydrolase_fold"/>
</dbReference>
<evidence type="ECO:0000313" key="3">
    <source>
        <dbReference type="Proteomes" id="UP001595909"/>
    </source>
</evidence>
<dbReference type="PANTHER" id="PTHR46623">
    <property type="entry name" value="CARBOXYMETHYLENEBUTENOLIDASE-RELATED"/>
    <property type="match status" value="1"/>
</dbReference>